<gene>
    <name evidence="3" type="ORF">B3C1_18076</name>
</gene>
<dbReference type="eggNOG" id="ENOG5032RWS">
    <property type="taxonomic scope" value="Bacteria"/>
</dbReference>
<dbReference type="OrthoDB" id="531568at2"/>
<protein>
    <recommendedName>
        <fullName evidence="2">DUF4399 domain-containing protein</fullName>
    </recommendedName>
</protein>
<feature type="chain" id="PRO_5003859392" description="DUF4399 domain-containing protein" evidence="1">
    <location>
        <begin position="20"/>
        <end position="136"/>
    </location>
</feature>
<feature type="domain" description="DUF4399" evidence="2">
    <location>
        <begin position="45"/>
        <end position="136"/>
    </location>
</feature>
<feature type="signal peptide" evidence="1">
    <location>
        <begin position="1"/>
        <end position="19"/>
    </location>
</feature>
<name>K2JRG7_9GAMM</name>
<dbReference type="InterPro" id="IPR025512">
    <property type="entry name" value="DUF4399"/>
</dbReference>
<evidence type="ECO:0000256" key="1">
    <source>
        <dbReference type="SAM" id="SignalP"/>
    </source>
</evidence>
<keyword evidence="1" id="KW-0732">Signal</keyword>
<evidence type="ECO:0000259" key="2">
    <source>
        <dbReference type="Pfam" id="PF14347"/>
    </source>
</evidence>
<dbReference type="Proteomes" id="UP000006755">
    <property type="component" value="Unassembled WGS sequence"/>
</dbReference>
<accession>K2JRG7</accession>
<proteinExistence type="predicted"/>
<comment type="caution">
    <text evidence="3">The sequence shown here is derived from an EMBL/GenBank/DDBJ whole genome shotgun (WGS) entry which is preliminary data.</text>
</comment>
<organism evidence="3 4">
    <name type="scientific">Gallaecimonas xiamenensis 3-C-1</name>
    <dbReference type="NCBI Taxonomy" id="745411"/>
    <lineage>
        <taxon>Bacteria</taxon>
        <taxon>Pseudomonadati</taxon>
        <taxon>Pseudomonadota</taxon>
        <taxon>Gammaproteobacteria</taxon>
        <taxon>Enterobacterales</taxon>
        <taxon>Gallaecimonadaceae</taxon>
        <taxon>Gallaecimonas</taxon>
    </lineage>
</organism>
<dbReference type="Pfam" id="PF14347">
    <property type="entry name" value="DUF4399"/>
    <property type="match status" value="1"/>
</dbReference>
<sequence>MKNLFAAAALLACSSSAFATQAPEGASVYFIAPADGATVSQTFTVKFGLHGMGVAPAGTNVANTGHHHLLIDVDQLPDMSMPLPATEHIKHFGGGQTETQLTLAPGKHTLQLVLGDFAHIPFNPAVMSDKITVTVK</sequence>
<dbReference type="AlphaFoldDB" id="K2JRG7"/>
<evidence type="ECO:0000313" key="3">
    <source>
        <dbReference type="EMBL" id="EKE67750.1"/>
    </source>
</evidence>
<dbReference type="PATRIC" id="fig|745411.4.peg.3553"/>
<evidence type="ECO:0000313" key="4">
    <source>
        <dbReference type="Proteomes" id="UP000006755"/>
    </source>
</evidence>
<dbReference type="STRING" id="745411.B3C1_18076"/>
<keyword evidence="4" id="KW-1185">Reference proteome</keyword>
<dbReference type="RefSeq" id="WP_008486614.1">
    <property type="nucleotide sequence ID" value="NZ_AMRI01000037.1"/>
</dbReference>
<dbReference type="EMBL" id="AMRI01000037">
    <property type="protein sequence ID" value="EKE67750.1"/>
    <property type="molecule type" value="Genomic_DNA"/>
</dbReference>
<reference evidence="3 4" key="1">
    <citation type="journal article" date="2012" name="J. Bacteriol.">
        <title>Genome Sequence of Gallaecimonas xiamenensis Type Strain 3-C-1.</title>
        <authorList>
            <person name="Lai Q."/>
            <person name="Wang L."/>
            <person name="Wang W."/>
            <person name="Shao Z."/>
        </authorList>
    </citation>
    <scope>NUCLEOTIDE SEQUENCE [LARGE SCALE GENOMIC DNA]</scope>
    <source>
        <strain evidence="3 4">3-C-1</strain>
    </source>
</reference>